<sequence>MQDRANQRKVDEDGGALDPETFEYENERRFPVLMLSFLGPQHGRIFYACMDDEALVIRQSKLYSFEKGDSPPWDFFTRILRSSPEEESLSIHRYARAPV</sequence>
<gene>
    <name evidence="2" type="ORF">ASPWEDRAFT_175623</name>
</gene>
<dbReference type="AlphaFoldDB" id="A0A1L9RBP7"/>
<protein>
    <submittedName>
        <fullName evidence="2">Uncharacterized protein</fullName>
    </submittedName>
</protein>
<evidence type="ECO:0000313" key="3">
    <source>
        <dbReference type="Proteomes" id="UP000184383"/>
    </source>
</evidence>
<reference evidence="3" key="1">
    <citation type="journal article" date="2017" name="Genome Biol.">
        <title>Comparative genomics reveals high biological diversity and specific adaptations in the industrially and medically important fungal genus Aspergillus.</title>
        <authorList>
            <person name="de Vries R.P."/>
            <person name="Riley R."/>
            <person name="Wiebenga A."/>
            <person name="Aguilar-Osorio G."/>
            <person name="Amillis S."/>
            <person name="Uchima C.A."/>
            <person name="Anderluh G."/>
            <person name="Asadollahi M."/>
            <person name="Askin M."/>
            <person name="Barry K."/>
            <person name="Battaglia E."/>
            <person name="Bayram O."/>
            <person name="Benocci T."/>
            <person name="Braus-Stromeyer S.A."/>
            <person name="Caldana C."/>
            <person name="Canovas D."/>
            <person name="Cerqueira G.C."/>
            <person name="Chen F."/>
            <person name="Chen W."/>
            <person name="Choi C."/>
            <person name="Clum A."/>
            <person name="Dos Santos R.A."/>
            <person name="Damasio A.R."/>
            <person name="Diallinas G."/>
            <person name="Emri T."/>
            <person name="Fekete E."/>
            <person name="Flipphi M."/>
            <person name="Freyberg S."/>
            <person name="Gallo A."/>
            <person name="Gournas C."/>
            <person name="Habgood R."/>
            <person name="Hainaut M."/>
            <person name="Harispe M.L."/>
            <person name="Henrissat B."/>
            <person name="Hilden K.S."/>
            <person name="Hope R."/>
            <person name="Hossain A."/>
            <person name="Karabika E."/>
            <person name="Karaffa L."/>
            <person name="Karanyi Z."/>
            <person name="Krasevec N."/>
            <person name="Kuo A."/>
            <person name="Kusch H."/>
            <person name="LaButti K."/>
            <person name="Lagendijk E.L."/>
            <person name="Lapidus A."/>
            <person name="Levasseur A."/>
            <person name="Lindquist E."/>
            <person name="Lipzen A."/>
            <person name="Logrieco A.F."/>
            <person name="MacCabe A."/>
            <person name="Maekelae M.R."/>
            <person name="Malavazi I."/>
            <person name="Melin P."/>
            <person name="Meyer V."/>
            <person name="Mielnichuk N."/>
            <person name="Miskei M."/>
            <person name="Molnar A.P."/>
            <person name="Mule G."/>
            <person name="Ngan C.Y."/>
            <person name="Orejas M."/>
            <person name="Orosz E."/>
            <person name="Ouedraogo J.P."/>
            <person name="Overkamp K.M."/>
            <person name="Park H.-S."/>
            <person name="Perrone G."/>
            <person name="Piumi F."/>
            <person name="Punt P.J."/>
            <person name="Ram A.F."/>
            <person name="Ramon A."/>
            <person name="Rauscher S."/>
            <person name="Record E."/>
            <person name="Riano-Pachon D.M."/>
            <person name="Robert V."/>
            <person name="Roehrig J."/>
            <person name="Ruller R."/>
            <person name="Salamov A."/>
            <person name="Salih N.S."/>
            <person name="Samson R.A."/>
            <person name="Sandor E."/>
            <person name="Sanguinetti M."/>
            <person name="Schuetze T."/>
            <person name="Sepcic K."/>
            <person name="Shelest E."/>
            <person name="Sherlock G."/>
            <person name="Sophianopoulou V."/>
            <person name="Squina F.M."/>
            <person name="Sun H."/>
            <person name="Susca A."/>
            <person name="Todd R.B."/>
            <person name="Tsang A."/>
            <person name="Unkles S.E."/>
            <person name="van de Wiele N."/>
            <person name="van Rossen-Uffink D."/>
            <person name="Oliveira J.V."/>
            <person name="Vesth T.C."/>
            <person name="Visser J."/>
            <person name="Yu J.-H."/>
            <person name="Zhou M."/>
            <person name="Andersen M.R."/>
            <person name="Archer D.B."/>
            <person name="Baker S.E."/>
            <person name="Benoit I."/>
            <person name="Brakhage A.A."/>
            <person name="Braus G.H."/>
            <person name="Fischer R."/>
            <person name="Frisvad J.C."/>
            <person name="Goldman G.H."/>
            <person name="Houbraken J."/>
            <person name="Oakley B."/>
            <person name="Pocsi I."/>
            <person name="Scazzocchio C."/>
            <person name="Seiboth B."/>
            <person name="vanKuyk P.A."/>
            <person name="Wortman J."/>
            <person name="Dyer P.S."/>
            <person name="Grigoriev I.V."/>
        </authorList>
    </citation>
    <scope>NUCLEOTIDE SEQUENCE [LARGE SCALE GENOMIC DNA]</scope>
    <source>
        <strain evidence="3">DTO 134E9</strain>
    </source>
</reference>
<name>A0A1L9RBP7_ASPWE</name>
<dbReference type="GeneID" id="63747235"/>
<accession>A0A1L9RBP7</accession>
<dbReference type="VEuPathDB" id="FungiDB:ASPWEDRAFT_175623"/>
<evidence type="ECO:0000256" key="1">
    <source>
        <dbReference type="SAM" id="MobiDB-lite"/>
    </source>
</evidence>
<dbReference type="STRING" id="1073089.A0A1L9RBP7"/>
<feature type="region of interest" description="Disordered" evidence="1">
    <location>
        <begin position="1"/>
        <end position="21"/>
    </location>
</feature>
<dbReference type="EMBL" id="KV878215">
    <property type="protein sequence ID" value="OJJ32342.1"/>
    <property type="molecule type" value="Genomic_DNA"/>
</dbReference>
<organism evidence="2 3">
    <name type="scientific">Aspergillus wentii DTO 134E9</name>
    <dbReference type="NCBI Taxonomy" id="1073089"/>
    <lineage>
        <taxon>Eukaryota</taxon>
        <taxon>Fungi</taxon>
        <taxon>Dikarya</taxon>
        <taxon>Ascomycota</taxon>
        <taxon>Pezizomycotina</taxon>
        <taxon>Eurotiomycetes</taxon>
        <taxon>Eurotiomycetidae</taxon>
        <taxon>Eurotiales</taxon>
        <taxon>Aspergillaceae</taxon>
        <taxon>Aspergillus</taxon>
        <taxon>Aspergillus subgen. Cremei</taxon>
    </lineage>
</organism>
<dbReference type="RefSeq" id="XP_040686019.1">
    <property type="nucleotide sequence ID" value="XM_040831387.1"/>
</dbReference>
<evidence type="ECO:0000313" key="2">
    <source>
        <dbReference type="EMBL" id="OJJ32342.1"/>
    </source>
</evidence>
<dbReference type="Proteomes" id="UP000184383">
    <property type="component" value="Unassembled WGS sequence"/>
</dbReference>
<keyword evidence="3" id="KW-1185">Reference proteome</keyword>
<proteinExistence type="predicted"/>
<feature type="compositionally biased region" description="Basic and acidic residues" evidence="1">
    <location>
        <begin position="1"/>
        <end position="12"/>
    </location>
</feature>
<dbReference type="OrthoDB" id="4436899at2759"/>